<evidence type="ECO:0000256" key="1">
    <source>
        <dbReference type="SAM" id="MobiDB-lite"/>
    </source>
</evidence>
<dbReference type="STRING" id="94869.SAMN04488529_101334"/>
<name>A0A1H0M641_9CLOT</name>
<dbReference type="EMBL" id="FNJM01000001">
    <property type="protein sequence ID" value="SDO75825.1"/>
    <property type="molecule type" value="Genomic_DNA"/>
</dbReference>
<evidence type="ECO:0000259" key="2">
    <source>
        <dbReference type="Pfam" id="PF23343"/>
    </source>
</evidence>
<dbReference type="RefSeq" id="WP_089965157.1">
    <property type="nucleotide sequence ID" value="NZ_FNJM01000001.1"/>
</dbReference>
<evidence type="ECO:0000313" key="3">
    <source>
        <dbReference type="EMBL" id="SDO75825.1"/>
    </source>
</evidence>
<feature type="compositionally biased region" description="Basic and acidic residues" evidence="1">
    <location>
        <begin position="45"/>
        <end position="55"/>
    </location>
</feature>
<proteinExistence type="predicted"/>
<dbReference type="InterPro" id="IPR056906">
    <property type="entry name" value="ORF2/G2P_dom"/>
</dbReference>
<accession>A0A1H0M641</accession>
<keyword evidence="4" id="KW-1185">Reference proteome</keyword>
<protein>
    <recommendedName>
        <fullName evidence="2">Replication-associated protein ORF2/G2P domain-containing protein</fullName>
    </recommendedName>
</protein>
<reference evidence="3 4" key="1">
    <citation type="submission" date="2016-10" db="EMBL/GenBank/DDBJ databases">
        <authorList>
            <person name="de Groot N.N."/>
        </authorList>
    </citation>
    <scope>NUCLEOTIDE SEQUENCE [LARGE SCALE GENOMIC DNA]</scope>
    <source>
        <strain evidence="3 4">DSM 12272</strain>
    </source>
</reference>
<dbReference type="OrthoDB" id="1733540at2"/>
<feature type="domain" description="Replication-associated protein ORF2/G2P" evidence="2">
    <location>
        <begin position="77"/>
        <end position="179"/>
    </location>
</feature>
<gene>
    <name evidence="3" type="ORF">SAMN04488529_101334</name>
</gene>
<evidence type="ECO:0000313" key="4">
    <source>
        <dbReference type="Proteomes" id="UP000198597"/>
    </source>
</evidence>
<dbReference type="AlphaFoldDB" id="A0A1H0M641"/>
<dbReference type="Proteomes" id="UP000198597">
    <property type="component" value="Unassembled WGS sequence"/>
</dbReference>
<dbReference type="Pfam" id="PF23343">
    <property type="entry name" value="REP_ORF2-G2P"/>
    <property type="match status" value="1"/>
</dbReference>
<organism evidence="3 4">
    <name type="scientific">Clostridium gasigenes</name>
    <dbReference type="NCBI Taxonomy" id="94869"/>
    <lineage>
        <taxon>Bacteria</taxon>
        <taxon>Bacillati</taxon>
        <taxon>Bacillota</taxon>
        <taxon>Clostridia</taxon>
        <taxon>Eubacteriales</taxon>
        <taxon>Clostridiaceae</taxon>
        <taxon>Clostridium</taxon>
    </lineage>
</organism>
<sequence>MLYRQKIWKQSKKNTTLKEILENLDIKVYPIDLREKNKSRKNKKKESAPKQKNLNDKRAREYLRRLINCNFDNSDLVLHLTYRQGEEPKDYDDAKKDIANLIARINRYRKKIGLGNLKYIAVIEGGNGTGKKIHHHLVIDGQLDRDTLEKFWKKGYANSDRLQGNETGFGDLANYISKDPKGNKRWTQSVGLAKPEISVNDNKFSGRKMYNMLTNHPSREELEKMYPGYTLTNYKIVLNEENCGVYMDISMRRIIKNKHWKKE</sequence>
<feature type="region of interest" description="Disordered" evidence="1">
    <location>
        <begin position="36"/>
        <end position="55"/>
    </location>
</feature>